<gene>
    <name evidence="3" type="ORF">H0484_07655</name>
</gene>
<dbReference type="InterPro" id="IPR050961">
    <property type="entry name" value="BolA/IbaG_stress_morph_reg"/>
</dbReference>
<dbReference type="Proteomes" id="UP000776983">
    <property type="component" value="Unassembled WGS sequence"/>
</dbReference>
<comment type="similarity">
    <text evidence="1 2">Belongs to the BolA/IbaG family.</text>
</comment>
<dbReference type="EMBL" id="JACDXW010000003">
    <property type="protein sequence ID" value="MCB5363621.1"/>
    <property type="molecule type" value="Genomic_DNA"/>
</dbReference>
<dbReference type="PANTHER" id="PTHR46229">
    <property type="entry name" value="BOLA TRANSCRIPTION REGULATOR"/>
    <property type="match status" value="1"/>
</dbReference>
<evidence type="ECO:0000313" key="4">
    <source>
        <dbReference type="Proteomes" id="UP000776983"/>
    </source>
</evidence>
<evidence type="ECO:0000256" key="1">
    <source>
        <dbReference type="ARBA" id="ARBA00005578"/>
    </source>
</evidence>
<dbReference type="InterPro" id="IPR002634">
    <property type="entry name" value="BolA"/>
</dbReference>
<comment type="caution">
    <text evidence="3">The sequence shown here is derived from an EMBL/GenBank/DDBJ whole genome shotgun (WGS) entry which is preliminary data.</text>
</comment>
<dbReference type="Gene3D" id="3.30.300.90">
    <property type="entry name" value="BolA-like"/>
    <property type="match status" value="1"/>
</dbReference>
<sequence>MLPTPEQVRQYITEGLDCEHIEVQGDGAHFEAVIVSAAFEGKRRIARHQQVYAVLGKRMDAEIHALSMRTLTPEEYRNNPNG</sequence>
<evidence type="ECO:0000313" key="3">
    <source>
        <dbReference type="EMBL" id="MCB5363621.1"/>
    </source>
</evidence>
<protein>
    <submittedName>
        <fullName evidence="3">BolA family transcriptional regulator</fullName>
    </submittedName>
</protein>
<proteinExistence type="inferred from homology"/>
<dbReference type="PIRSF" id="PIRSF003113">
    <property type="entry name" value="BolA"/>
    <property type="match status" value="1"/>
</dbReference>
<dbReference type="SUPFAM" id="SSF82657">
    <property type="entry name" value="BolA-like"/>
    <property type="match status" value="1"/>
</dbReference>
<keyword evidence="4" id="KW-1185">Reference proteome</keyword>
<name>A0ABS8CC60_9BURK</name>
<dbReference type="RefSeq" id="WP_226953967.1">
    <property type="nucleotide sequence ID" value="NZ_JACDXW010000003.1"/>
</dbReference>
<organism evidence="3 4">
    <name type="scientific">Mesopusillimonas faecipullorum</name>
    <dbReference type="NCBI Taxonomy" id="2755040"/>
    <lineage>
        <taxon>Bacteria</taxon>
        <taxon>Pseudomonadati</taxon>
        <taxon>Pseudomonadota</taxon>
        <taxon>Betaproteobacteria</taxon>
        <taxon>Burkholderiales</taxon>
        <taxon>Alcaligenaceae</taxon>
        <taxon>Mesopusillimonas</taxon>
    </lineage>
</organism>
<dbReference type="InterPro" id="IPR036065">
    <property type="entry name" value="BolA-like_sf"/>
</dbReference>
<reference evidence="3 4" key="1">
    <citation type="submission" date="2020-07" db="EMBL/GenBank/DDBJ databases">
        <title>Pusillimonas sp. nov., isolated from poultry manure in Taiwan.</title>
        <authorList>
            <person name="Lin S.-Y."/>
            <person name="Tang Y.-S."/>
            <person name="Young C.-C."/>
        </authorList>
    </citation>
    <scope>NUCLEOTIDE SEQUENCE [LARGE SCALE GENOMIC DNA]</scope>
    <source>
        <strain evidence="3 4">CC-YST705</strain>
    </source>
</reference>
<dbReference type="PANTHER" id="PTHR46229:SF2">
    <property type="entry name" value="BOLA-LIKE PROTEIN 1"/>
    <property type="match status" value="1"/>
</dbReference>
<evidence type="ECO:0000256" key="2">
    <source>
        <dbReference type="RuleBase" id="RU003860"/>
    </source>
</evidence>
<accession>A0ABS8CC60</accession>
<dbReference type="Pfam" id="PF01722">
    <property type="entry name" value="BolA"/>
    <property type="match status" value="1"/>
</dbReference>